<gene>
    <name evidence="3" type="ORF">FCC1311_041932</name>
</gene>
<dbReference type="EMBL" id="BEYU01000038">
    <property type="protein sequence ID" value="GBG27970.1"/>
    <property type="molecule type" value="Genomic_DNA"/>
</dbReference>
<dbReference type="Pfam" id="PF00566">
    <property type="entry name" value="RabGAP-TBC"/>
    <property type="match status" value="1"/>
</dbReference>
<protein>
    <submittedName>
        <fullName evidence="3">TBC1 domain family member 8</fullName>
    </submittedName>
</protein>
<dbReference type="InterPro" id="IPR035969">
    <property type="entry name" value="Rab-GAP_TBC_sf"/>
</dbReference>
<feature type="region of interest" description="Disordered" evidence="1">
    <location>
        <begin position="48"/>
        <end position="95"/>
    </location>
</feature>
<keyword evidence="4" id="KW-1185">Reference proteome</keyword>
<accession>A0A2R5GAC7</accession>
<dbReference type="InterPro" id="IPR000195">
    <property type="entry name" value="Rab-GAP-TBC_dom"/>
</dbReference>
<dbReference type="Proteomes" id="UP000241890">
    <property type="component" value="Unassembled WGS sequence"/>
</dbReference>
<dbReference type="Gene3D" id="1.10.8.270">
    <property type="entry name" value="putative rabgap domain of human tbc1 domain family member 14 like domains"/>
    <property type="match status" value="1"/>
</dbReference>
<organism evidence="3 4">
    <name type="scientific">Hondaea fermentalgiana</name>
    <dbReference type="NCBI Taxonomy" id="2315210"/>
    <lineage>
        <taxon>Eukaryota</taxon>
        <taxon>Sar</taxon>
        <taxon>Stramenopiles</taxon>
        <taxon>Bigyra</taxon>
        <taxon>Labyrinthulomycetes</taxon>
        <taxon>Thraustochytrida</taxon>
        <taxon>Thraustochytriidae</taxon>
        <taxon>Hondaea</taxon>
    </lineage>
</organism>
<evidence type="ECO:0000259" key="2">
    <source>
        <dbReference type="PROSITE" id="PS50086"/>
    </source>
</evidence>
<dbReference type="GO" id="GO:0005096">
    <property type="term" value="F:GTPase activator activity"/>
    <property type="evidence" value="ECO:0007669"/>
    <property type="project" value="TreeGrafter"/>
</dbReference>
<dbReference type="SUPFAM" id="SSF47923">
    <property type="entry name" value="Ypt/Rab-GAP domain of gyp1p"/>
    <property type="match status" value="2"/>
</dbReference>
<dbReference type="PANTHER" id="PTHR47219">
    <property type="entry name" value="RAB GTPASE-ACTIVATING PROTEIN 1-LIKE"/>
    <property type="match status" value="1"/>
</dbReference>
<evidence type="ECO:0000256" key="1">
    <source>
        <dbReference type="SAM" id="MobiDB-lite"/>
    </source>
</evidence>
<feature type="compositionally biased region" description="Low complexity" evidence="1">
    <location>
        <begin position="18"/>
        <end position="30"/>
    </location>
</feature>
<sequence length="295" mass="32984">MSVTIGVDSATSRRARGARWAAGAAAARGARPSDSYAAVRTSCLRPQERAADVHQVHDDCRLQDDNTAEPEQERANEEEVDVNKEQAQGQHEKEAPDVGYTQGMNFFTVILLAHMNTEDAFWFLVDLVDSLPDGFLQRATLDEVELFEDIVSFHAPLIREHLEAGDACPGDVQRAMSYLLVQWMMPLFAHVLPLVSTLAIWDFLFDVKTHHHSDSLILNMHRIAFALLEVHAGPLLSRHRAAAQAIAALSNHDQRKEPVQEENVMRLNETLDRTTGIKFFFDVFGLCWSPSKATG</sequence>
<dbReference type="GO" id="GO:0031267">
    <property type="term" value="F:small GTPase binding"/>
    <property type="evidence" value="ECO:0007669"/>
    <property type="project" value="TreeGrafter"/>
</dbReference>
<proteinExistence type="predicted"/>
<feature type="compositionally biased region" description="Basic and acidic residues" evidence="1">
    <location>
        <begin position="48"/>
        <end position="64"/>
    </location>
</feature>
<comment type="caution">
    <text evidence="3">The sequence shown here is derived from an EMBL/GenBank/DDBJ whole genome shotgun (WGS) entry which is preliminary data.</text>
</comment>
<feature type="domain" description="Rab-GAP TBC" evidence="2">
    <location>
        <begin position="10"/>
        <end position="208"/>
    </location>
</feature>
<dbReference type="OrthoDB" id="294251at2759"/>
<feature type="compositionally biased region" description="Basic and acidic residues" evidence="1">
    <location>
        <begin position="71"/>
        <end position="95"/>
    </location>
</feature>
<dbReference type="PANTHER" id="PTHR47219:SF20">
    <property type="entry name" value="TBC1 DOMAIN FAMILY MEMBER 2B"/>
    <property type="match status" value="1"/>
</dbReference>
<feature type="region of interest" description="Disordered" evidence="1">
    <location>
        <begin position="1"/>
        <end position="36"/>
    </location>
</feature>
<name>A0A2R5GAC7_9STRA</name>
<dbReference type="AlphaFoldDB" id="A0A2R5GAC7"/>
<evidence type="ECO:0000313" key="3">
    <source>
        <dbReference type="EMBL" id="GBG27970.1"/>
    </source>
</evidence>
<reference evidence="3 4" key="1">
    <citation type="submission" date="2017-12" db="EMBL/GenBank/DDBJ databases">
        <title>Sequencing, de novo assembly and annotation of complete genome of a new Thraustochytrid species, strain FCC1311.</title>
        <authorList>
            <person name="Sedici K."/>
            <person name="Godart F."/>
            <person name="Aiese Cigliano R."/>
            <person name="Sanseverino W."/>
            <person name="Barakat M."/>
            <person name="Ortet P."/>
            <person name="Marechal E."/>
            <person name="Cagnac O."/>
            <person name="Amato A."/>
        </authorList>
    </citation>
    <scope>NUCLEOTIDE SEQUENCE [LARGE SCALE GENOMIC DNA]</scope>
</reference>
<dbReference type="InParanoid" id="A0A2R5GAC7"/>
<dbReference type="InterPro" id="IPR050302">
    <property type="entry name" value="Rab_GAP_TBC_domain"/>
</dbReference>
<evidence type="ECO:0000313" key="4">
    <source>
        <dbReference type="Proteomes" id="UP000241890"/>
    </source>
</evidence>
<dbReference type="Gene3D" id="1.10.472.80">
    <property type="entry name" value="Ypt/Rab-GAP domain of gyp1p, domain 3"/>
    <property type="match status" value="1"/>
</dbReference>
<dbReference type="PROSITE" id="PS50086">
    <property type="entry name" value="TBC_RABGAP"/>
    <property type="match status" value="1"/>
</dbReference>